<dbReference type="SUPFAM" id="SSF52540">
    <property type="entry name" value="P-loop containing nucleoside triphosphate hydrolases"/>
    <property type="match status" value="1"/>
</dbReference>
<dbReference type="InterPro" id="IPR027417">
    <property type="entry name" value="P-loop_NTPase"/>
</dbReference>
<reference evidence="2" key="1">
    <citation type="submission" date="2020-03" db="EMBL/GenBank/DDBJ databases">
        <title>The deep terrestrial virosphere.</title>
        <authorList>
            <person name="Holmfeldt K."/>
            <person name="Nilsson E."/>
            <person name="Simone D."/>
            <person name="Lopez-Fernandez M."/>
            <person name="Wu X."/>
            <person name="de Brujin I."/>
            <person name="Lundin D."/>
            <person name="Andersson A."/>
            <person name="Bertilsson S."/>
            <person name="Dopson M."/>
        </authorList>
    </citation>
    <scope>NUCLEOTIDE SEQUENCE</scope>
    <source>
        <strain evidence="2">MM415A00492</strain>
    </source>
</reference>
<evidence type="ECO:0000259" key="1">
    <source>
        <dbReference type="SMART" id="SM00382"/>
    </source>
</evidence>
<protein>
    <submittedName>
        <fullName evidence="2">Putative DNA polymerase</fullName>
    </submittedName>
</protein>
<organism evidence="2">
    <name type="scientific">viral metagenome</name>
    <dbReference type="NCBI Taxonomy" id="1070528"/>
    <lineage>
        <taxon>unclassified sequences</taxon>
        <taxon>metagenomes</taxon>
        <taxon>organismal metagenomes</taxon>
    </lineage>
</organism>
<dbReference type="AlphaFoldDB" id="A0A6M3KIG3"/>
<name>A0A6M3KIG3_9ZZZZ</name>
<dbReference type="GO" id="GO:0005524">
    <property type="term" value="F:ATP binding"/>
    <property type="evidence" value="ECO:0007669"/>
    <property type="project" value="InterPro"/>
</dbReference>
<dbReference type="SMART" id="SM00382">
    <property type="entry name" value="AAA"/>
    <property type="match status" value="1"/>
</dbReference>
<dbReference type="CDD" id="cd00009">
    <property type="entry name" value="AAA"/>
    <property type="match status" value="1"/>
</dbReference>
<proteinExistence type="predicted"/>
<dbReference type="EMBL" id="MT142470">
    <property type="protein sequence ID" value="QJA81807.1"/>
    <property type="molecule type" value="Genomic_DNA"/>
</dbReference>
<dbReference type="Gene3D" id="3.40.50.300">
    <property type="entry name" value="P-loop containing nucleotide triphosphate hydrolases"/>
    <property type="match status" value="1"/>
</dbReference>
<evidence type="ECO:0000313" key="2">
    <source>
        <dbReference type="EMBL" id="QJA81807.1"/>
    </source>
</evidence>
<sequence>MMLYLKYNLKSIEDLLGNKHIVNSLTQMFLNSSYSHLLFEGELGCGKSTLAEVVARKYGADEYNIMTINCFNEGVSDIRTVIDRFIYSSSIFGIRKALILDEIHGLSPQAQQILNKVLDDKNLIDRVIVIICTTTIAKVYPALISRFQHYRVFPLSDEDSRILIDRVLENENIKLSKYAKHMIIEKCGGIPRNILTAIPKLVNIEEKQEIDLLLDLLSMDESGDNLDLFKAMFTRGTSWEIIKSKLEKLLKQKSPESIRVGLMNLISGKLMSRFIKGELEGWALVEAYKVLKSAYGFPEKAGVVSGIFDAYRVYNYMNRVNGGKDGENR</sequence>
<dbReference type="InterPro" id="IPR003593">
    <property type="entry name" value="AAA+_ATPase"/>
</dbReference>
<dbReference type="GO" id="GO:0016887">
    <property type="term" value="F:ATP hydrolysis activity"/>
    <property type="evidence" value="ECO:0007669"/>
    <property type="project" value="InterPro"/>
</dbReference>
<dbReference type="Pfam" id="PF00004">
    <property type="entry name" value="AAA"/>
    <property type="match status" value="1"/>
</dbReference>
<accession>A0A6M3KIG3</accession>
<dbReference type="InterPro" id="IPR003959">
    <property type="entry name" value="ATPase_AAA_core"/>
</dbReference>
<dbReference type="PANTHER" id="PTHR11669">
    <property type="entry name" value="REPLICATION FACTOR C / DNA POLYMERASE III GAMMA-TAU SUBUNIT"/>
    <property type="match status" value="1"/>
</dbReference>
<dbReference type="InterPro" id="IPR050238">
    <property type="entry name" value="DNA_Rep/Repair_Clamp_Loader"/>
</dbReference>
<dbReference type="PANTHER" id="PTHR11669:SF0">
    <property type="entry name" value="PROTEIN STICHEL-LIKE 2"/>
    <property type="match status" value="1"/>
</dbReference>
<dbReference type="GO" id="GO:0006261">
    <property type="term" value="P:DNA-templated DNA replication"/>
    <property type="evidence" value="ECO:0007669"/>
    <property type="project" value="TreeGrafter"/>
</dbReference>
<gene>
    <name evidence="2" type="ORF">MM415A00492_0017</name>
</gene>
<feature type="domain" description="AAA+ ATPase" evidence="1">
    <location>
        <begin position="33"/>
        <end position="174"/>
    </location>
</feature>